<feature type="coiled-coil region" evidence="3">
    <location>
        <begin position="198"/>
        <end position="225"/>
    </location>
</feature>
<feature type="region of interest" description="Disordered" evidence="4">
    <location>
        <begin position="334"/>
        <end position="365"/>
    </location>
</feature>
<dbReference type="InterPro" id="IPR008587">
    <property type="entry name" value="FPP_plant"/>
</dbReference>
<dbReference type="PANTHER" id="PTHR31580:SF4">
    <property type="entry name" value="FILAMENT-LIKE PLANT PROTEIN 6"/>
    <property type="match status" value="1"/>
</dbReference>
<keyword evidence="6" id="KW-1185">Reference proteome</keyword>
<feature type="compositionally biased region" description="Polar residues" evidence="4">
    <location>
        <begin position="899"/>
        <end position="909"/>
    </location>
</feature>
<feature type="compositionally biased region" description="Polar residues" evidence="4">
    <location>
        <begin position="353"/>
        <end position="365"/>
    </location>
</feature>
<evidence type="ECO:0000313" key="5">
    <source>
        <dbReference type="EMBL" id="KAI5060207.1"/>
    </source>
</evidence>
<feature type="compositionally biased region" description="Polar residues" evidence="4">
    <location>
        <begin position="505"/>
        <end position="518"/>
    </location>
</feature>
<proteinExistence type="inferred from homology"/>
<reference evidence="5" key="1">
    <citation type="submission" date="2021-01" db="EMBL/GenBank/DDBJ databases">
        <title>Adiantum capillus-veneris genome.</title>
        <authorList>
            <person name="Fang Y."/>
            <person name="Liao Q."/>
        </authorList>
    </citation>
    <scope>NUCLEOTIDE SEQUENCE</scope>
    <source>
        <strain evidence="5">H3</strain>
        <tissue evidence="5">Leaf</tissue>
    </source>
</reference>
<dbReference type="Proteomes" id="UP000886520">
    <property type="component" value="Chromosome 24"/>
</dbReference>
<dbReference type="EMBL" id="JABFUD020000024">
    <property type="protein sequence ID" value="KAI5060207.1"/>
    <property type="molecule type" value="Genomic_DNA"/>
</dbReference>
<evidence type="ECO:0000256" key="4">
    <source>
        <dbReference type="SAM" id="MobiDB-lite"/>
    </source>
</evidence>
<feature type="coiled-coil region" evidence="3">
    <location>
        <begin position="628"/>
        <end position="757"/>
    </location>
</feature>
<protein>
    <submittedName>
        <fullName evidence="5">Uncharacterized protein</fullName>
    </submittedName>
</protein>
<keyword evidence="2 3" id="KW-0175">Coiled coil</keyword>
<evidence type="ECO:0000256" key="1">
    <source>
        <dbReference type="ARBA" id="ARBA00005921"/>
    </source>
</evidence>
<feature type="region of interest" description="Disordered" evidence="4">
    <location>
        <begin position="495"/>
        <end position="518"/>
    </location>
</feature>
<feature type="compositionally biased region" description="Low complexity" evidence="4">
    <location>
        <begin position="32"/>
        <end position="48"/>
    </location>
</feature>
<dbReference type="OrthoDB" id="1921655at2759"/>
<feature type="region of interest" description="Disordered" evidence="4">
    <location>
        <begin position="899"/>
        <end position="940"/>
    </location>
</feature>
<feature type="region of interest" description="Disordered" evidence="4">
    <location>
        <begin position="1043"/>
        <end position="1074"/>
    </location>
</feature>
<name>A0A9D4U307_ADICA</name>
<dbReference type="PANTHER" id="PTHR31580">
    <property type="entry name" value="FILAMENT-LIKE PLANT PROTEIN 4"/>
    <property type="match status" value="1"/>
</dbReference>
<gene>
    <name evidence="5" type="ORF">GOP47_0024627</name>
</gene>
<evidence type="ECO:0000313" key="6">
    <source>
        <dbReference type="Proteomes" id="UP000886520"/>
    </source>
</evidence>
<dbReference type="Pfam" id="PF05911">
    <property type="entry name" value="FPP"/>
    <property type="match status" value="2"/>
</dbReference>
<feature type="coiled-coil region" evidence="3">
    <location>
        <begin position="81"/>
        <end position="108"/>
    </location>
</feature>
<evidence type="ECO:0000256" key="2">
    <source>
        <dbReference type="ARBA" id="ARBA00023054"/>
    </source>
</evidence>
<comment type="similarity">
    <text evidence="1">Belongs to the FPP family.</text>
</comment>
<feature type="region of interest" description="Disordered" evidence="4">
    <location>
        <begin position="19"/>
        <end position="54"/>
    </location>
</feature>
<organism evidence="5 6">
    <name type="scientific">Adiantum capillus-veneris</name>
    <name type="common">Maidenhair fern</name>
    <dbReference type="NCBI Taxonomy" id="13818"/>
    <lineage>
        <taxon>Eukaryota</taxon>
        <taxon>Viridiplantae</taxon>
        <taxon>Streptophyta</taxon>
        <taxon>Embryophyta</taxon>
        <taxon>Tracheophyta</taxon>
        <taxon>Polypodiopsida</taxon>
        <taxon>Polypodiidae</taxon>
        <taxon>Polypodiales</taxon>
        <taxon>Pteridineae</taxon>
        <taxon>Pteridaceae</taxon>
        <taxon>Vittarioideae</taxon>
        <taxon>Adiantum</taxon>
    </lineage>
</organism>
<comment type="caution">
    <text evidence="5">The sequence shown here is derived from an EMBL/GenBank/DDBJ whole genome shotgun (WGS) entry which is preliminary data.</text>
</comment>
<feature type="coiled-coil region" evidence="3">
    <location>
        <begin position="781"/>
        <end position="808"/>
    </location>
</feature>
<sequence length="1074" mass="118608">MDRRNWPWRKKSISSTGFIMSANPALDNQTPSIGSVSNSSRTSSSVESSVDKLALPTRPAEKKRHLSLLENAKAFEALAWKEQEEQTAKELAQKLDDAEKDLISKEAMVKQHAKVAEEAVSGWEKAEAEALSLKQELTTSTQQITLLEGRVMELEEALKFSTTQIAELEEARKTSMKHLRLTQEVQQQRINEAIDGKMQEWSNVKAEMEEIEQDLRQRMLAAEARSCAMSKSLEERAKAITEWQEGKAKAEMEAGLLQVKLESQATEMAAVTYELRVLTKELEIRNQENDYSRKAVDAAHKQHLEDVKKITKLDAECQRLRNLVRRRLPGPAAIAQMKMEADKSEQTKRRRSLGSSGAVSLNENASSCQDLSEKLRSMEEETNILRETLAKRNAELHSARKLCARTANKLSIAEEQFESMQGTPRSVKSTQNSPLDSFLLRLSATDSHERFDDEVSCAESWASALITELAQFKKPKQDPDSCALDASSEQFLETPKKSLKDGCNELSTTHGSPSPQDYSTLRALAGKDAQLQSANLMCKNAMAKLASAEAKLGGTWMSENPRFNVEESVNSVGEAHGIMSKLDRILDDIRIAAASVGDTTDDDNSDNGLPLLSTPSAKGTVVAPASDFDCMKEEVEKQARTIGELELQVSVLEAAKVDLQAQLQAKKDELKQVRYELEATHTQVEELKALELNSKSQQEKLLAEEEAKRGEMQAQLEAKQSETSKLHNRIASLEVELAEEQKRHEATATKREELDKKLQSYVDREHNMASGCRFEEEFEVRARKEREMAAAKEKLAECQRTILELGKQLTTFTSPSSASFDSSMTLKYGSLDTNHYQEVDHAQVCTRICQQRPLAYNSVNPHDDGMNCPSSYSNTHTSDPANRSLAYISIKQHREVTNCSSKYSNTHPSDSAKKPPHANGGHFSKPRRIHSDLSYRTGSTNPVPGMTYSVAEHLLMDDGVSSFYDSRTESAMSSPSSQYTSPNDTIRMQRSGYEGPMGSGVRISLAKSLESAAAVSTAVDGKSGDGSGNGHAGMGKKVMVRVAAAGTTKTGSHGGSGSGKGSKSLSRFFGRSKK</sequence>
<evidence type="ECO:0000256" key="3">
    <source>
        <dbReference type="SAM" id="Coils"/>
    </source>
</evidence>
<dbReference type="AlphaFoldDB" id="A0A9D4U307"/>
<accession>A0A9D4U307</accession>